<dbReference type="InterPro" id="IPR000215">
    <property type="entry name" value="Serpin_fam"/>
</dbReference>
<dbReference type="GeneID" id="105431635"/>
<feature type="chain" id="PRO_5044636515" evidence="5">
    <location>
        <begin position="25"/>
        <end position="411"/>
    </location>
</feature>
<gene>
    <name evidence="8 9 10" type="primary">LOC105431635</name>
</gene>
<keyword evidence="3" id="KW-0722">Serine protease inhibitor</keyword>
<dbReference type="Pfam" id="PF00079">
    <property type="entry name" value="Serpin"/>
    <property type="match status" value="1"/>
</dbReference>
<feature type="domain" description="Serpin" evidence="6">
    <location>
        <begin position="49"/>
        <end position="402"/>
    </location>
</feature>
<keyword evidence="7" id="KW-1185">Reference proteome</keyword>
<dbReference type="PANTHER" id="PTHR11461:SF211">
    <property type="entry name" value="GH10112P-RELATED"/>
    <property type="match status" value="1"/>
</dbReference>
<keyword evidence="2" id="KW-0646">Protease inhibitor</keyword>
<proteinExistence type="inferred from homology"/>
<dbReference type="PROSITE" id="PS00284">
    <property type="entry name" value="SERPIN"/>
    <property type="match status" value="1"/>
</dbReference>
<dbReference type="InterPro" id="IPR042178">
    <property type="entry name" value="Serpin_sf_1"/>
</dbReference>
<organism evidence="7 10">
    <name type="scientific">Pogonomyrmex barbatus</name>
    <name type="common">red harvester ant</name>
    <dbReference type="NCBI Taxonomy" id="144034"/>
    <lineage>
        <taxon>Eukaryota</taxon>
        <taxon>Metazoa</taxon>
        <taxon>Ecdysozoa</taxon>
        <taxon>Arthropoda</taxon>
        <taxon>Hexapoda</taxon>
        <taxon>Insecta</taxon>
        <taxon>Pterygota</taxon>
        <taxon>Neoptera</taxon>
        <taxon>Endopterygota</taxon>
        <taxon>Hymenoptera</taxon>
        <taxon>Apocrita</taxon>
        <taxon>Aculeata</taxon>
        <taxon>Formicoidea</taxon>
        <taxon>Formicidae</taxon>
        <taxon>Myrmicinae</taxon>
        <taxon>Pogonomyrmex</taxon>
    </lineage>
</organism>
<evidence type="ECO:0000313" key="8">
    <source>
        <dbReference type="RefSeq" id="XP_011644239.1"/>
    </source>
</evidence>
<dbReference type="AlphaFoldDB" id="A0A6I9WLR5"/>
<dbReference type="GO" id="GO:0005615">
    <property type="term" value="C:extracellular space"/>
    <property type="evidence" value="ECO:0007669"/>
    <property type="project" value="InterPro"/>
</dbReference>
<dbReference type="CDD" id="cd19601">
    <property type="entry name" value="serpin42Da-like"/>
    <property type="match status" value="1"/>
</dbReference>
<dbReference type="Gene3D" id="2.30.39.10">
    <property type="entry name" value="Alpha-1-antitrypsin, domain 1"/>
    <property type="match status" value="1"/>
</dbReference>
<dbReference type="KEGG" id="pbar:105431635"/>
<dbReference type="OrthoDB" id="671595at2759"/>
<accession>A0A6I9WLR5</accession>
<protein>
    <submittedName>
        <fullName evidence="8">Antichymotrypsin-2-like isoform X1</fullName>
    </submittedName>
</protein>
<evidence type="ECO:0000313" key="7">
    <source>
        <dbReference type="Proteomes" id="UP000504615"/>
    </source>
</evidence>
<dbReference type="RefSeq" id="XP_011644239.1">
    <property type="nucleotide sequence ID" value="XM_011645937.2"/>
</dbReference>
<sequence length="411" mass="46839">MFTRTANLFAVLFVIVIGSALTESYRNMLSSKEQNASNVLSVACNNFTIPLFKSLSIGTGNNVVISPLNLHMILSLLSNGAGGFTLKELKSVLHHDTVSLNDEFKTLILLLNNMGDLELRIANKVYIQDGFDLMADFLSTCTNIFQCSIARLDFKDNIYAAKMINIWIQETTNNKISNVISSDDIGEDTRIMLINAIYFKSKWLHTFDERNTAKRTFHVSKTETNLVPTMFKKSKYAYGKISTWHTTFIEIPYLNQDIAMIILLPDREIELQVLENNFNWNTLVDAPRSTEMISLYLPKFKFEITTNLKDTLCKIGLNTMFKDDADFRRLSNVPLKVSHALQKMFIEVNEEGSEAAAATVVGIRLKRMIISPMEFVVDRPFLFVIEHKPSRVPLFLGSVRKIEFSQERDEL</sequence>
<evidence type="ECO:0000256" key="5">
    <source>
        <dbReference type="SAM" id="SignalP"/>
    </source>
</evidence>
<evidence type="ECO:0000256" key="1">
    <source>
        <dbReference type="ARBA" id="ARBA00009500"/>
    </source>
</evidence>
<dbReference type="InterPro" id="IPR023796">
    <property type="entry name" value="Serpin_dom"/>
</dbReference>
<dbReference type="InterPro" id="IPR042185">
    <property type="entry name" value="Serpin_sf_2"/>
</dbReference>
<name>A0A6I9WLR5_9HYME</name>
<evidence type="ECO:0000313" key="9">
    <source>
        <dbReference type="RefSeq" id="XP_011644240.1"/>
    </source>
</evidence>
<reference evidence="8 9" key="1">
    <citation type="submission" date="2025-04" db="UniProtKB">
        <authorList>
            <consortium name="RefSeq"/>
        </authorList>
    </citation>
    <scope>IDENTIFICATION</scope>
</reference>
<dbReference type="InterPro" id="IPR023795">
    <property type="entry name" value="Serpin_CS"/>
</dbReference>
<dbReference type="RefSeq" id="XP_011644241.1">
    <property type="nucleotide sequence ID" value="XM_011645939.2"/>
</dbReference>
<evidence type="ECO:0000256" key="4">
    <source>
        <dbReference type="RuleBase" id="RU000411"/>
    </source>
</evidence>
<comment type="similarity">
    <text evidence="1 4">Belongs to the serpin family.</text>
</comment>
<dbReference type="GO" id="GO:0004867">
    <property type="term" value="F:serine-type endopeptidase inhibitor activity"/>
    <property type="evidence" value="ECO:0007669"/>
    <property type="project" value="UniProtKB-KW"/>
</dbReference>
<keyword evidence="5" id="KW-0732">Signal</keyword>
<dbReference type="SUPFAM" id="SSF56574">
    <property type="entry name" value="Serpins"/>
    <property type="match status" value="1"/>
</dbReference>
<dbReference type="SMART" id="SM00093">
    <property type="entry name" value="SERPIN"/>
    <property type="match status" value="1"/>
</dbReference>
<dbReference type="PANTHER" id="PTHR11461">
    <property type="entry name" value="SERINE PROTEASE INHIBITOR, SERPIN"/>
    <property type="match status" value="1"/>
</dbReference>
<dbReference type="InterPro" id="IPR036186">
    <property type="entry name" value="Serpin_sf"/>
</dbReference>
<evidence type="ECO:0000313" key="10">
    <source>
        <dbReference type="RefSeq" id="XP_011644241.1"/>
    </source>
</evidence>
<evidence type="ECO:0000256" key="3">
    <source>
        <dbReference type="ARBA" id="ARBA00022900"/>
    </source>
</evidence>
<dbReference type="RefSeq" id="XP_011644240.1">
    <property type="nucleotide sequence ID" value="XM_011645938.2"/>
</dbReference>
<dbReference type="Gene3D" id="3.30.497.10">
    <property type="entry name" value="Antithrombin, subunit I, domain 2"/>
    <property type="match status" value="1"/>
</dbReference>
<feature type="signal peptide" evidence="5">
    <location>
        <begin position="1"/>
        <end position="24"/>
    </location>
</feature>
<evidence type="ECO:0000256" key="2">
    <source>
        <dbReference type="ARBA" id="ARBA00022690"/>
    </source>
</evidence>
<evidence type="ECO:0000259" key="6">
    <source>
        <dbReference type="SMART" id="SM00093"/>
    </source>
</evidence>
<dbReference type="Proteomes" id="UP000504615">
    <property type="component" value="Unplaced"/>
</dbReference>